<protein>
    <submittedName>
        <fullName evidence="2">Ribonuclease VapC32</fullName>
        <ecNumber evidence="2">3.1.-.-</ecNumber>
    </submittedName>
</protein>
<dbReference type="InterPro" id="IPR029060">
    <property type="entry name" value="PIN-like_dom_sf"/>
</dbReference>
<dbReference type="Gene3D" id="3.40.50.1010">
    <property type="entry name" value="5'-nuclease"/>
    <property type="match status" value="1"/>
</dbReference>
<evidence type="ECO:0000259" key="1">
    <source>
        <dbReference type="Pfam" id="PF01850"/>
    </source>
</evidence>
<dbReference type="SUPFAM" id="SSF88723">
    <property type="entry name" value="PIN domain-like"/>
    <property type="match status" value="1"/>
</dbReference>
<gene>
    <name evidence="2" type="ORF">LMG3441_04128</name>
</gene>
<dbReference type="GO" id="GO:0016787">
    <property type="term" value="F:hydrolase activity"/>
    <property type="evidence" value="ECO:0007669"/>
    <property type="project" value="UniProtKB-KW"/>
</dbReference>
<proteinExistence type="predicted"/>
<feature type="domain" description="PIN" evidence="1">
    <location>
        <begin position="2"/>
        <end position="113"/>
    </location>
</feature>
<reference evidence="2 3" key="1">
    <citation type="submission" date="2020-04" db="EMBL/GenBank/DDBJ databases">
        <authorList>
            <person name="De Canck E."/>
        </authorList>
    </citation>
    <scope>NUCLEOTIDE SEQUENCE [LARGE SCALE GENOMIC DNA]</scope>
    <source>
        <strain evidence="2 3">LMG 3441</strain>
    </source>
</reference>
<dbReference type="EMBL" id="CADIJQ010000007">
    <property type="protein sequence ID" value="CAB3724635.1"/>
    <property type="molecule type" value="Genomic_DNA"/>
</dbReference>
<dbReference type="Proteomes" id="UP000494269">
    <property type="component" value="Unassembled WGS sequence"/>
</dbReference>
<sequence>MILVDTSIWVDHLGAAREPRLEQLLNNEYVLMHPFIVGELALGSLGKRDMVLGAMTLLPQAVRASHDEAIHFLHAERLFGKGIGYVDLHLLASTRLTPGASLWTKDKRLRSVAVALNLSVEPPLYH</sequence>
<evidence type="ECO:0000313" key="2">
    <source>
        <dbReference type="EMBL" id="CAB3724635.1"/>
    </source>
</evidence>
<dbReference type="AlphaFoldDB" id="A0A6S7BQP2"/>
<dbReference type="Pfam" id="PF01850">
    <property type="entry name" value="PIN"/>
    <property type="match status" value="1"/>
</dbReference>
<keyword evidence="2" id="KW-0378">Hydrolase</keyword>
<dbReference type="RefSeq" id="WP_054424597.1">
    <property type="nucleotide sequence ID" value="NZ_CADIJQ010000007.1"/>
</dbReference>
<accession>A0A6S7BQP2</accession>
<dbReference type="InterPro" id="IPR002716">
    <property type="entry name" value="PIN_dom"/>
</dbReference>
<name>A0A6S7BQP2_9BURK</name>
<dbReference type="EC" id="3.1.-.-" evidence="2"/>
<evidence type="ECO:0000313" key="3">
    <source>
        <dbReference type="Proteomes" id="UP000494269"/>
    </source>
</evidence>
<organism evidence="2 3">
    <name type="scientific">Achromobacter kerstersii</name>
    <dbReference type="NCBI Taxonomy" id="1353890"/>
    <lineage>
        <taxon>Bacteria</taxon>
        <taxon>Pseudomonadati</taxon>
        <taxon>Pseudomonadota</taxon>
        <taxon>Betaproteobacteria</taxon>
        <taxon>Burkholderiales</taxon>
        <taxon>Alcaligenaceae</taxon>
        <taxon>Achromobacter</taxon>
    </lineage>
</organism>
<keyword evidence="3" id="KW-1185">Reference proteome</keyword>